<dbReference type="PANTHER" id="PTHR36121:SF1">
    <property type="entry name" value="PROTEIN SXY"/>
    <property type="match status" value="1"/>
</dbReference>
<organism evidence="2">
    <name type="scientific">Candidatus Tisiphia endosymbiont of Sergentomyia squamirostris</name>
    <dbReference type="NCBI Taxonomy" id="3113639"/>
    <lineage>
        <taxon>Bacteria</taxon>
        <taxon>Pseudomonadati</taxon>
        <taxon>Pseudomonadota</taxon>
        <taxon>Alphaproteobacteria</taxon>
        <taxon>Rickettsiales</taxon>
        <taxon>Rickettsiaceae</taxon>
        <taxon>Rickettsieae</taxon>
        <taxon>Candidatus Tisiphia</taxon>
    </lineage>
</organism>
<dbReference type="AlphaFoldDB" id="A0AAT9G6K3"/>
<gene>
    <name evidence="2" type="ORF">DMENIID0002_00830</name>
</gene>
<dbReference type="PANTHER" id="PTHR36121">
    <property type="entry name" value="PROTEIN SXY"/>
    <property type="match status" value="1"/>
</dbReference>
<dbReference type="SUPFAM" id="SSF159894">
    <property type="entry name" value="YgaC/TfoX-N like"/>
    <property type="match status" value="1"/>
</dbReference>
<dbReference type="InterPro" id="IPR047525">
    <property type="entry name" value="TfoX-like"/>
</dbReference>
<evidence type="ECO:0000313" key="2">
    <source>
        <dbReference type="EMBL" id="BFD45437.1"/>
    </source>
</evidence>
<accession>A0AAT9G6K3</accession>
<feature type="domain" description="TfoX N-terminal" evidence="1">
    <location>
        <begin position="16"/>
        <end position="105"/>
    </location>
</feature>
<dbReference type="Gene3D" id="3.30.1460.30">
    <property type="entry name" value="YgaC/TfoX-N like chaperone"/>
    <property type="match status" value="1"/>
</dbReference>
<dbReference type="Pfam" id="PF04993">
    <property type="entry name" value="TfoX_N"/>
    <property type="match status" value="1"/>
</dbReference>
<name>A0AAT9G6K3_9RICK</name>
<proteinExistence type="predicted"/>
<reference evidence="2" key="1">
    <citation type="submission" date="2024-01" db="EMBL/GenBank/DDBJ databases">
        <title>Sequencing the genomes of a sandfly, Sergentomyia squamirostris, and its two endosymbionts.</title>
        <authorList>
            <person name="Itokawa K."/>
            <person name="Sanjoba C."/>
        </authorList>
    </citation>
    <scope>NUCLEOTIDE SEQUENCE</scope>
    <source>
        <strain evidence="2">RiSSQ</strain>
    </source>
</reference>
<sequence length="120" mass="13888">MYKIVRNNEFVEYIKDILAPFGQITTRAMFGGYGIYKDRVIIGIIAESELYFKADSFTAKYFKSFGSQPFTYNSKNKLVTISYWKVLPEILDQQEELGKWVSMAFNVSINSKKVPHALNH</sequence>
<dbReference type="InterPro" id="IPR007076">
    <property type="entry name" value="TfoX_N"/>
</dbReference>
<evidence type="ECO:0000259" key="1">
    <source>
        <dbReference type="Pfam" id="PF04993"/>
    </source>
</evidence>
<protein>
    <recommendedName>
        <fullName evidence="1">TfoX N-terminal domain-containing protein</fullName>
    </recommendedName>
</protein>
<dbReference type="EMBL" id="AP029170">
    <property type="protein sequence ID" value="BFD45437.1"/>
    <property type="molecule type" value="Genomic_DNA"/>
</dbReference>